<feature type="transmembrane region" description="Helical" evidence="6">
    <location>
        <begin position="247"/>
        <end position="268"/>
    </location>
</feature>
<evidence type="ECO:0000256" key="4">
    <source>
        <dbReference type="ARBA" id="ARBA00022989"/>
    </source>
</evidence>
<feature type="transmembrane region" description="Helical" evidence="6">
    <location>
        <begin position="315"/>
        <end position="341"/>
    </location>
</feature>
<evidence type="ECO:0000259" key="7">
    <source>
        <dbReference type="Pfam" id="PF03176"/>
    </source>
</evidence>
<feature type="transmembrane region" description="Helical" evidence="6">
    <location>
        <begin position="224"/>
        <end position="240"/>
    </location>
</feature>
<keyword evidence="3 6" id="KW-0812">Transmembrane</keyword>
<dbReference type="Proteomes" id="UP000580043">
    <property type="component" value="Unassembled WGS sequence"/>
</dbReference>
<dbReference type="Pfam" id="PF03176">
    <property type="entry name" value="MMPL"/>
    <property type="match status" value="1"/>
</dbReference>
<keyword evidence="9" id="KW-1185">Reference proteome</keyword>
<evidence type="ECO:0000313" key="9">
    <source>
        <dbReference type="Proteomes" id="UP000580043"/>
    </source>
</evidence>
<reference evidence="8 9" key="1">
    <citation type="submission" date="2020-04" db="EMBL/GenBank/DDBJ databases">
        <title>Zoogloea sp. G-4-1-14 isolated from soil.</title>
        <authorList>
            <person name="Dahal R.H."/>
        </authorList>
    </citation>
    <scope>NUCLEOTIDE SEQUENCE [LARGE SCALE GENOMIC DNA]</scope>
    <source>
        <strain evidence="8 9">G-4-1-14</strain>
    </source>
</reference>
<feature type="transmembrane region" description="Helical" evidence="6">
    <location>
        <begin position="626"/>
        <end position="646"/>
    </location>
</feature>
<sequence length="811" mass="88921">MNTIRHKIAHWTLKRPWLSLLLALAVTAFFAVGAARVEVRTIFSDLFPETHPFVQTFRDHANFGNPLTVTIMVQRTDGKDIYAADTMEKIWNLSRDIDLTPGVDHDQVVSIATEKARYTVLTADGIFSNPVMDDHPPATPEELEEVRRRIGESPAVRSFLVSGDQTAAIINATFIERLVDYRQVFEAVQALSSQYSDGQHRIHVAGWPMLTGWIYHFGEDTPKIFAVTLGLMFVFLFAAMRNLAGVVTPLVVSLVSAVWGFGFVGWIHQPVEPLLMVVPLLLIARSFSHCVQATERYYEILLEVGDRRKAAEMSLAMMFAPGTLGIFTDVCGLLLVGIAPIPAMERFALFTGFWAMCLVPTSVLLTPVILSLLPAPGNLRSLVGEGGGGAGQKAGLVQRGLHGLLSAAGWLSTGGRARFTAAAFLAMTGYSIWMMFQLQVGNPVEGSNLLRHDAEFNTAVRQINRNFPGSMTLEVVFEGKEGRIVRQSDTLQTMQQLQRCLEGKEHPPRATLSFADYAPEANRLFNGGHPKWLPLDRNDAAASAASGALMLGSSPNAYLHIADFQQKNATVSLWYSDNRQATVDAALADARSCIGEVGEDHKTFRIRLATGSIALQQSVNETVDLYQWYILAGLNLAIGIGCSLAYRSVAAALILLLPVNLANAMLTAFMAFFGMGLDVNSLPILAIGIGVGIDYGIYLLSRICEEFKDAQHYGKAIQAALTTCGKAILFTAVLMTIGIAPWYFLSELKFLADMGLLLVIVMSINTVLALVLVPLLIYLFKPRFVSAEHHFLSESVDGWLDTHRLEQKTQS</sequence>
<keyword evidence="2" id="KW-1003">Cell membrane</keyword>
<organism evidence="8 9">
    <name type="scientific">Zoogloea dura</name>
    <dbReference type="NCBI Taxonomy" id="2728840"/>
    <lineage>
        <taxon>Bacteria</taxon>
        <taxon>Pseudomonadati</taxon>
        <taxon>Pseudomonadota</taxon>
        <taxon>Betaproteobacteria</taxon>
        <taxon>Rhodocyclales</taxon>
        <taxon>Zoogloeaceae</taxon>
        <taxon>Zoogloea</taxon>
    </lineage>
</organism>
<evidence type="ECO:0000256" key="2">
    <source>
        <dbReference type="ARBA" id="ARBA00022475"/>
    </source>
</evidence>
<feature type="transmembrane region" description="Helical" evidence="6">
    <location>
        <begin position="720"/>
        <end position="744"/>
    </location>
</feature>
<name>A0A848GDS9_9RHOO</name>
<comment type="caution">
    <text evidence="8">The sequence shown here is derived from an EMBL/GenBank/DDBJ whole genome shotgun (WGS) entry which is preliminary data.</text>
</comment>
<feature type="transmembrane region" description="Helical" evidence="6">
    <location>
        <begin position="347"/>
        <end position="373"/>
    </location>
</feature>
<feature type="transmembrane region" description="Helical" evidence="6">
    <location>
        <begin position="653"/>
        <end position="675"/>
    </location>
</feature>
<evidence type="ECO:0000256" key="5">
    <source>
        <dbReference type="ARBA" id="ARBA00023136"/>
    </source>
</evidence>
<dbReference type="RefSeq" id="WP_169148089.1">
    <property type="nucleotide sequence ID" value="NZ_JABBGA010000029.1"/>
</dbReference>
<comment type="subcellular location">
    <subcellularLocation>
        <location evidence="1">Cell membrane</location>
        <topology evidence="1">Multi-pass membrane protein</topology>
    </subcellularLocation>
</comment>
<evidence type="ECO:0000313" key="8">
    <source>
        <dbReference type="EMBL" id="NML28563.1"/>
    </source>
</evidence>
<dbReference type="Gene3D" id="1.20.1640.10">
    <property type="entry name" value="Multidrug efflux transporter AcrB transmembrane domain"/>
    <property type="match status" value="2"/>
</dbReference>
<feature type="transmembrane region" description="Helical" evidence="6">
    <location>
        <begin position="756"/>
        <end position="780"/>
    </location>
</feature>
<feature type="transmembrane region" description="Helical" evidence="6">
    <location>
        <begin position="681"/>
        <end position="700"/>
    </location>
</feature>
<dbReference type="PANTHER" id="PTHR33406">
    <property type="entry name" value="MEMBRANE PROTEIN MJ1562-RELATED"/>
    <property type="match status" value="1"/>
</dbReference>
<proteinExistence type="predicted"/>
<dbReference type="SUPFAM" id="SSF82866">
    <property type="entry name" value="Multidrug efflux transporter AcrB transmembrane domain"/>
    <property type="match status" value="2"/>
</dbReference>
<dbReference type="PANTHER" id="PTHR33406:SF13">
    <property type="entry name" value="MEMBRANE PROTEIN YDFJ"/>
    <property type="match status" value="1"/>
</dbReference>
<gene>
    <name evidence="8" type="ORF">HHL15_22635</name>
</gene>
<dbReference type="GO" id="GO:0005886">
    <property type="term" value="C:plasma membrane"/>
    <property type="evidence" value="ECO:0007669"/>
    <property type="project" value="UniProtKB-SubCell"/>
</dbReference>
<feature type="domain" description="Membrane transport protein MMPL" evidence="7">
    <location>
        <begin position="449"/>
        <end position="783"/>
    </location>
</feature>
<dbReference type="InterPro" id="IPR004869">
    <property type="entry name" value="MMPL_dom"/>
</dbReference>
<dbReference type="InterPro" id="IPR050545">
    <property type="entry name" value="Mycobact_MmpL"/>
</dbReference>
<accession>A0A848GDS9</accession>
<keyword evidence="5 6" id="KW-0472">Membrane</keyword>
<dbReference type="AlphaFoldDB" id="A0A848GDS9"/>
<evidence type="ECO:0000256" key="1">
    <source>
        <dbReference type="ARBA" id="ARBA00004651"/>
    </source>
</evidence>
<evidence type="ECO:0000256" key="3">
    <source>
        <dbReference type="ARBA" id="ARBA00022692"/>
    </source>
</evidence>
<protein>
    <submittedName>
        <fullName evidence="8">MMPL family transporter</fullName>
    </submittedName>
</protein>
<evidence type="ECO:0000256" key="6">
    <source>
        <dbReference type="SAM" id="Phobius"/>
    </source>
</evidence>
<keyword evidence="4 6" id="KW-1133">Transmembrane helix</keyword>
<dbReference type="EMBL" id="JABBGA010000029">
    <property type="protein sequence ID" value="NML28563.1"/>
    <property type="molecule type" value="Genomic_DNA"/>
</dbReference>